<keyword evidence="7" id="KW-0067">ATP-binding</keyword>
<keyword evidence="8" id="KW-0460">Magnesium</keyword>
<evidence type="ECO:0000256" key="4">
    <source>
        <dbReference type="ARBA" id="ARBA00022695"/>
    </source>
</evidence>
<keyword evidence="4" id="KW-0548">Nucleotidyltransferase</keyword>
<dbReference type="EMBL" id="JAODUP010000042">
    <property type="protein sequence ID" value="KAK2166093.1"/>
    <property type="molecule type" value="Genomic_DNA"/>
</dbReference>
<dbReference type="PANTHER" id="PTHR12153">
    <property type="entry name" value="SELENOPROTEIN O"/>
    <property type="match status" value="1"/>
</dbReference>
<sequence length="597" mass="69247">METFVKNQIFRVDIICVLTAFLCFDVLHATGVTCDRHSYIHFIFSFYSPVCDVTSELSLKKTFHEWRFSEAPLLFKLPVEVNEENHIREVQNVIFSKSYPTPLKTEIKLAATSRDALRNVLDMDEEIVQTEHFLLIASGNGILRGYPPLTHRYGGYQFGTWAGQLGDGRAHLLGEYLNRFGERWELQLKGSGLTPYSRDGDGRAVIRSSVREFLSSETMHFLGIPTSRAASLVISNDPVWRDQFYDGHFKQERAAVLMRLAKSWFRFGSFEILAHYGETSLLGELADFIIEHHFPHIPPDDPYKYASFFQEVVEQTARLIAMWQSVGFVHGVCNTDNFSILSMTIDYGPFRFMDAYDPKMVPNTSDDENRYSYENQPEAGYFNLNKLKLAIIRLLPAHQQFVLKQILSGYQDLYTGYVVHLFCRKLGLPDVKESDGELIDSLLAIMKDTKSDFTMTFRHLSEWNLDLSSPEVSNSRLWTLSHLKSHEPFRDWLELYRKRLASSHVQESQRKSVMHWTNPRYVLRNWILEEIIQQVEKNDFSLLQQALGIFKKPFTDQIEAEHCQRIGTRSSRHPAEMTEYSRNNMWCAGPGLWFVYV</sequence>
<evidence type="ECO:0000313" key="10">
    <source>
        <dbReference type="EMBL" id="KAK2166093.1"/>
    </source>
</evidence>
<dbReference type="NCBIfam" id="NF000658">
    <property type="entry name" value="PRK00029.1"/>
    <property type="match status" value="1"/>
</dbReference>
<keyword evidence="5" id="KW-0479">Metal-binding</keyword>
<name>A0AAD9K8R6_9ANNE</name>
<dbReference type="GO" id="GO:0046872">
    <property type="term" value="F:metal ion binding"/>
    <property type="evidence" value="ECO:0007669"/>
    <property type="project" value="UniProtKB-KW"/>
</dbReference>
<evidence type="ECO:0000256" key="2">
    <source>
        <dbReference type="ARBA" id="ARBA00009747"/>
    </source>
</evidence>
<dbReference type="AlphaFoldDB" id="A0AAD9K8R6"/>
<accession>A0AAD9K8R6</accession>
<dbReference type="InterPro" id="IPR003846">
    <property type="entry name" value="SelO"/>
</dbReference>
<dbReference type="GO" id="GO:0005524">
    <property type="term" value="F:ATP binding"/>
    <property type="evidence" value="ECO:0007669"/>
    <property type="project" value="UniProtKB-KW"/>
</dbReference>
<evidence type="ECO:0000313" key="11">
    <source>
        <dbReference type="Proteomes" id="UP001208570"/>
    </source>
</evidence>
<dbReference type="GO" id="GO:0016779">
    <property type="term" value="F:nucleotidyltransferase activity"/>
    <property type="evidence" value="ECO:0007669"/>
    <property type="project" value="UniProtKB-KW"/>
</dbReference>
<evidence type="ECO:0000256" key="5">
    <source>
        <dbReference type="ARBA" id="ARBA00022723"/>
    </source>
</evidence>
<comment type="cofactor">
    <cofactor evidence="1">
        <name>Mg(2+)</name>
        <dbReference type="ChEBI" id="CHEBI:18420"/>
    </cofactor>
</comment>
<comment type="caution">
    <text evidence="10">The sequence shown here is derived from an EMBL/GenBank/DDBJ whole genome shotgun (WGS) entry which is preliminary data.</text>
</comment>
<keyword evidence="3" id="KW-0808">Transferase</keyword>
<evidence type="ECO:0000256" key="3">
    <source>
        <dbReference type="ARBA" id="ARBA00022679"/>
    </source>
</evidence>
<dbReference type="PANTHER" id="PTHR12153:SF18">
    <property type="entry name" value="SELENOPROTEIN O"/>
    <property type="match status" value="1"/>
</dbReference>
<gene>
    <name evidence="10" type="ORF">LSH36_42g08029</name>
</gene>
<proteinExistence type="inferred from homology"/>
<dbReference type="Pfam" id="PF02696">
    <property type="entry name" value="SelO"/>
    <property type="match status" value="1"/>
</dbReference>
<protein>
    <recommendedName>
        <fullName evidence="9">Selenoprotein O</fullName>
    </recommendedName>
</protein>
<comment type="similarity">
    <text evidence="2">Belongs to the SELO family.</text>
</comment>
<dbReference type="Proteomes" id="UP001208570">
    <property type="component" value="Unassembled WGS sequence"/>
</dbReference>
<evidence type="ECO:0000256" key="1">
    <source>
        <dbReference type="ARBA" id="ARBA00001946"/>
    </source>
</evidence>
<keyword evidence="6" id="KW-0547">Nucleotide-binding</keyword>
<reference evidence="10" key="1">
    <citation type="journal article" date="2023" name="Mol. Biol. Evol.">
        <title>Third-Generation Sequencing Reveals the Adaptive Role of the Epigenome in Three Deep-Sea Polychaetes.</title>
        <authorList>
            <person name="Perez M."/>
            <person name="Aroh O."/>
            <person name="Sun Y."/>
            <person name="Lan Y."/>
            <person name="Juniper S.K."/>
            <person name="Young C.R."/>
            <person name="Angers B."/>
            <person name="Qian P.Y."/>
        </authorList>
    </citation>
    <scope>NUCLEOTIDE SEQUENCE</scope>
    <source>
        <strain evidence="10">P08H-3</strain>
    </source>
</reference>
<evidence type="ECO:0000256" key="7">
    <source>
        <dbReference type="ARBA" id="ARBA00022840"/>
    </source>
</evidence>
<keyword evidence="11" id="KW-1185">Reference proteome</keyword>
<evidence type="ECO:0000256" key="9">
    <source>
        <dbReference type="ARBA" id="ARBA00031547"/>
    </source>
</evidence>
<evidence type="ECO:0000256" key="6">
    <source>
        <dbReference type="ARBA" id="ARBA00022741"/>
    </source>
</evidence>
<dbReference type="HAMAP" id="MF_00692">
    <property type="entry name" value="SelO"/>
    <property type="match status" value="1"/>
</dbReference>
<organism evidence="10 11">
    <name type="scientific">Paralvinella palmiformis</name>
    <dbReference type="NCBI Taxonomy" id="53620"/>
    <lineage>
        <taxon>Eukaryota</taxon>
        <taxon>Metazoa</taxon>
        <taxon>Spiralia</taxon>
        <taxon>Lophotrochozoa</taxon>
        <taxon>Annelida</taxon>
        <taxon>Polychaeta</taxon>
        <taxon>Sedentaria</taxon>
        <taxon>Canalipalpata</taxon>
        <taxon>Terebellida</taxon>
        <taxon>Terebelliformia</taxon>
        <taxon>Alvinellidae</taxon>
        <taxon>Paralvinella</taxon>
    </lineage>
</organism>
<evidence type="ECO:0000256" key="8">
    <source>
        <dbReference type="ARBA" id="ARBA00022842"/>
    </source>
</evidence>